<reference evidence="3" key="1">
    <citation type="journal article" date="2017" name="Nat. Ecol. Evol.">
        <title>Genome expansion and lineage-specific genetic innovations in the forest pathogenic fungi Armillaria.</title>
        <authorList>
            <person name="Sipos G."/>
            <person name="Prasanna A.N."/>
            <person name="Walter M.C."/>
            <person name="O'Connor E."/>
            <person name="Balint B."/>
            <person name="Krizsan K."/>
            <person name="Kiss B."/>
            <person name="Hess J."/>
            <person name="Varga T."/>
            <person name="Slot J."/>
            <person name="Riley R."/>
            <person name="Boka B."/>
            <person name="Rigling D."/>
            <person name="Barry K."/>
            <person name="Lee J."/>
            <person name="Mihaltcheva S."/>
            <person name="LaButti K."/>
            <person name="Lipzen A."/>
            <person name="Waldron R."/>
            <person name="Moloney N.M."/>
            <person name="Sperisen C."/>
            <person name="Kredics L."/>
            <person name="Vagvoelgyi C."/>
            <person name="Patrignani A."/>
            <person name="Fitzpatrick D."/>
            <person name="Nagy I."/>
            <person name="Doyle S."/>
            <person name="Anderson J.B."/>
            <person name="Grigoriev I.V."/>
            <person name="Gueldener U."/>
            <person name="Muensterkoetter M."/>
            <person name="Nagy L.G."/>
        </authorList>
    </citation>
    <scope>NUCLEOTIDE SEQUENCE [LARGE SCALE GENOMIC DNA]</scope>
    <source>
        <strain evidence="3">28-4</strain>
    </source>
</reference>
<evidence type="ECO:0000256" key="1">
    <source>
        <dbReference type="SAM" id="Phobius"/>
    </source>
</evidence>
<gene>
    <name evidence="2" type="ORF">ARMSODRAFT_1088994</name>
</gene>
<accession>A0A2H3AVS1</accession>
<feature type="transmembrane region" description="Helical" evidence="1">
    <location>
        <begin position="20"/>
        <end position="46"/>
    </location>
</feature>
<sequence length="175" mass="19842">MSKRGLVSPEEPRAQTTDKLVTWSLYLSFPLILLIHSVQLSTLAQFRIINYGMERRQLHVLLPVNSSTTASSGHPFSFTVNHLESRIPLNTKTLSYQARPALVSALTLIHLDPQGLRTQEEVHCLIRKWDNLITFQLVCFDTETLGGISRWSGGRQSMEGKDLWSAIYVKQYSTV</sequence>
<keyword evidence="1" id="KW-0472">Membrane</keyword>
<organism evidence="2 3">
    <name type="scientific">Armillaria solidipes</name>
    <dbReference type="NCBI Taxonomy" id="1076256"/>
    <lineage>
        <taxon>Eukaryota</taxon>
        <taxon>Fungi</taxon>
        <taxon>Dikarya</taxon>
        <taxon>Basidiomycota</taxon>
        <taxon>Agaricomycotina</taxon>
        <taxon>Agaricomycetes</taxon>
        <taxon>Agaricomycetidae</taxon>
        <taxon>Agaricales</taxon>
        <taxon>Marasmiineae</taxon>
        <taxon>Physalacriaceae</taxon>
        <taxon>Armillaria</taxon>
    </lineage>
</organism>
<dbReference type="EMBL" id="KZ293463">
    <property type="protein sequence ID" value="PBK62795.1"/>
    <property type="molecule type" value="Genomic_DNA"/>
</dbReference>
<proteinExistence type="predicted"/>
<evidence type="ECO:0000313" key="3">
    <source>
        <dbReference type="Proteomes" id="UP000218334"/>
    </source>
</evidence>
<dbReference type="Proteomes" id="UP000218334">
    <property type="component" value="Unassembled WGS sequence"/>
</dbReference>
<keyword evidence="1" id="KW-1133">Transmembrane helix</keyword>
<evidence type="ECO:0000313" key="2">
    <source>
        <dbReference type="EMBL" id="PBK62795.1"/>
    </source>
</evidence>
<keyword evidence="3" id="KW-1185">Reference proteome</keyword>
<name>A0A2H3AVS1_9AGAR</name>
<dbReference type="AlphaFoldDB" id="A0A2H3AVS1"/>
<protein>
    <submittedName>
        <fullName evidence="2">Uncharacterized protein</fullName>
    </submittedName>
</protein>
<keyword evidence="1" id="KW-0812">Transmembrane</keyword>